<dbReference type="AlphaFoldDB" id="A0AAD7DY30"/>
<gene>
    <name evidence="2" type="ORF">B0H17DRAFT_1045166</name>
</gene>
<dbReference type="EMBL" id="JARKIE010000016">
    <property type="protein sequence ID" value="KAJ7701945.1"/>
    <property type="molecule type" value="Genomic_DNA"/>
</dbReference>
<sequence>MSSGTFSSSSLPSGLSRSERRPGACRQPFNLGAQPGAPATRICRRHLQVGQGAGCADQKVVGDGSLTAVRASKLGNIFISNYFAQKYSDILVSTAVHPGLISTELGRNSLSTRITFRMLYSTSMGAQTQI</sequence>
<name>A0AAD7DY30_MYCRO</name>
<reference evidence="2" key="1">
    <citation type="submission" date="2023-03" db="EMBL/GenBank/DDBJ databases">
        <title>Massive genome expansion in bonnet fungi (Mycena s.s.) driven by repeated elements and novel gene families across ecological guilds.</title>
        <authorList>
            <consortium name="Lawrence Berkeley National Laboratory"/>
            <person name="Harder C.B."/>
            <person name="Miyauchi S."/>
            <person name="Viragh M."/>
            <person name="Kuo A."/>
            <person name="Thoen E."/>
            <person name="Andreopoulos B."/>
            <person name="Lu D."/>
            <person name="Skrede I."/>
            <person name="Drula E."/>
            <person name="Henrissat B."/>
            <person name="Morin E."/>
            <person name="Kohler A."/>
            <person name="Barry K."/>
            <person name="LaButti K."/>
            <person name="Morin E."/>
            <person name="Salamov A."/>
            <person name="Lipzen A."/>
            <person name="Mereny Z."/>
            <person name="Hegedus B."/>
            <person name="Baldrian P."/>
            <person name="Stursova M."/>
            <person name="Weitz H."/>
            <person name="Taylor A."/>
            <person name="Grigoriev I.V."/>
            <person name="Nagy L.G."/>
            <person name="Martin F."/>
            <person name="Kauserud H."/>
        </authorList>
    </citation>
    <scope>NUCLEOTIDE SEQUENCE</scope>
    <source>
        <strain evidence="2">CBHHK067</strain>
    </source>
</reference>
<evidence type="ECO:0000313" key="3">
    <source>
        <dbReference type="Proteomes" id="UP001221757"/>
    </source>
</evidence>
<dbReference type="Proteomes" id="UP001221757">
    <property type="component" value="Unassembled WGS sequence"/>
</dbReference>
<keyword evidence="3" id="KW-1185">Reference proteome</keyword>
<protein>
    <submittedName>
        <fullName evidence="2">Uncharacterized protein</fullName>
    </submittedName>
</protein>
<evidence type="ECO:0000256" key="1">
    <source>
        <dbReference type="SAM" id="MobiDB-lite"/>
    </source>
</evidence>
<feature type="region of interest" description="Disordered" evidence="1">
    <location>
        <begin position="1"/>
        <end position="32"/>
    </location>
</feature>
<dbReference type="Gene3D" id="3.40.50.720">
    <property type="entry name" value="NAD(P)-binding Rossmann-like Domain"/>
    <property type="match status" value="1"/>
</dbReference>
<comment type="caution">
    <text evidence="2">The sequence shown here is derived from an EMBL/GenBank/DDBJ whole genome shotgun (WGS) entry which is preliminary data.</text>
</comment>
<proteinExistence type="predicted"/>
<accession>A0AAD7DY30</accession>
<feature type="compositionally biased region" description="Low complexity" evidence="1">
    <location>
        <begin position="1"/>
        <end position="16"/>
    </location>
</feature>
<evidence type="ECO:0000313" key="2">
    <source>
        <dbReference type="EMBL" id="KAJ7701945.1"/>
    </source>
</evidence>
<organism evidence="2 3">
    <name type="scientific">Mycena rosella</name>
    <name type="common">Pink bonnet</name>
    <name type="synonym">Agaricus rosellus</name>
    <dbReference type="NCBI Taxonomy" id="1033263"/>
    <lineage>
        <taxon>Eukaryota</taxon>
        <taxon>Fungi</taxon>
        <taxon>Dikarya</taxon>
        <taxon>Basidiomycota</taxon>
        <taxon>Agaricomycotina</taxon>
        <taxon>Agaricomycetes</taxon>
        <taxon>Agaricomycetidae</taxon>
        <taxon>Agaricales</taxon>
        <taxon>Marasmiineae</taxon>
        <taxon>Mycenaceae</taxon>
        <taxon>Mycena</taxon>
    </lineage>
</organism>